<dbReference type="PIRSF" id="PIRSF006648">
    <property type="entry name" value="DrrB"/>
    <property type="match status" value="1"/>
</dbReference>
<dbReference type="GO" id="GO:0140359">
    <property type="term" value="F:ABC-type transporter activity"/>
    <property type="evidence" value="ECO:0007669"/>
    <property type="project" value="InterPro"/>
</dbReference>
<dbReference type="Proteomes" id="UP000588491">
    <property type="component" value="Unassembled WGS sequence"/>
</dbReference>
<dbReference type="PANTHER" id="PTHR43229">
    <property type="entry name" value="NODULATION PROTEIN J"/>
    <property type="match status" value="1"/>
</dbReference>
<reference evidence="7 8" key="1">
    <citation type="submission" date="2020-04" db="EMBL/GenBank/DDBJ databases">
        <title>Bacillus sp. UniB3 isolated from commercial digestive syrup.</title>
        <authorList>
            <person name="Thorat V."/>
            <person name="Kirdat K."/>
            <person name="Tiwarekar B."/>
            <person name="Yadav A."/>
        </authorList>
    </citation>
    <scope>NUCLEOTIDE SEQUENCE [LARGE SCALE GENOMIC DNA]</scope>
    <source>
        <strain evidence="7 8">UniB3</strain>
    </source>
</reference>
<feature type="domain" description="ABC transmembrane type-2" evidence="6">
    <location>
        <begin position="20"/>
        <end position="242"/>
    </location>
</feature>
<dbReference type="InterPro" id="IPR000412">
    <property type="entry name" value="ABC_2_transport"/>
</dbReference>
<evidence type="ECO:0000256" key="1">
    <source>
        <dbReference type="ARBA" id="ARBA00004141"/>
    </source>
</evidence>
<keyword evidence="4 5" id="KW-0472">Membrane</keyword>
<organism evidence="7 8">
    <name type="scientific">Niallia alba</name>
    <dbReference type="NCBI Taxonomy" id="2729105"/>
    <lineage>
        <taxon>Bacteria</taxon>
        <taxon>Bacillati</taxon>
        <taxon>Bacillota</taxon>
        <taxon>Bacilli</taxon>
        <taxon>Bacillales</taxon>
        <taxon>Bacillaceae</taxon>
        <taxon>Niallia</taxon>
    </lineage>
</organism>
<gene>
    <name evidence="7" type="ORF">HHU08_22245</name>
</gene>
<dbReference type="GO" id="GO:0043190">
    <property type="term" value="C:ATP-binding cassette (ABC) transporter complex"/>
    <property type="evidence" value="ECO:0007669"/>
    <property type="project" value="InterPro"/>
</dbReference>
<feature type="transmembrane region" description="Helical" evidence="5">
    <location>
        <begin position="169"/>
        <end position="191"/>
    </location>
</feature>
<proteinExistence type="predicted"/>
<keyword evidence="8" id="KW-1185">Reference proteome</keyword>
<feature type="transmembrane region" description="Helical" evidence="5">
    <location>
        <begin position="218"/>
        <end position="239"/>
    </location>
</feature>
<evidence type="ECO:0000256" key="2">
    <source>
        <dbReference type="ARBA" id="ARBA00022692"/>
    </source>
</evidence>
<evidence type="ECO:0000256" key="3">
    <source>
        <dbReference type="ARBA" id="ARBA00022989"/>
    </source>
</evidence>
<dbReference type="InterPro" id="IPR047817">
    <property type="entry name" value="ABC2_TM_bact-type"/>
</dbReference>
<dbReference type="EMBL" id="JABBPK010000001">
    <property type="protein sequence ID" value="NMO79653.1"/>
    <property type="molecule type" value="Genomic_DNA"/>
</dbReference>
<feature type="transmembrane region" description="Helical" evidence="5">
    <location>
        <begin position="52"/>
        <end position="73"/>
    </location>
</feature>
<feature type="transmembrane region" description="Helical" evidence="5">
    <location>
        <begin position="132"/>
        <end position="157"/>
    </location>
</feature>
<dbReference type="InterPro" id="IPR013525">
    <property type="entry name" value="ABC2_TM"/>
</dbReference>
<evidence type="ECO:0000256" key="4">
    <source>
        <dbReference type="ARBA" id="ARBA00023136"/>
    </source>
</evidence>
<dbReference type="PANTHER" id="PTHR43229:SF2">
    <property type="entry name" value="NODULATION PROTEIN J"/>
    <property type="match status" value="1"/>
</dbReference>
<comment type="caution">
    <text evidence="7">The sequence shown here is derived from an EMBL/GenBank/DDBJ whole genome shotgun (WGS) entry which is preliminary data.</text>
</comment>
<feature type="transmembrane region" description="Helical" evidence="5">
    <location>
        <begin position="107"/>
        <end position="126"/>
    </location>
</feature>
<keyword evidence="3 5" id="KW-1133">Transmembrane helix</keyword>
<evidence type="ECO:0000259" key="6">
    <source>
        <dbReference type="PROSITE" id="PS51012"/>
    </source>
</evidence>
<dbReference type="AlphaFoldDB" id="A0A7Y0PP03"/>
<dbReference type="RefSeq" id="WP_169189368.1">
    <property type="nucleotide sequence ID" value="NZ_JABBPK010000001.1"/>
</dbReference>
<dbReference type="PROSITE" id="PS51012">
    <property type="entry name" value="ABC_TM2"/>
    <property type="match status" value="1"/>
</dbReference>
<dbReference type="InterPro" id="IPR051784">
    <property type="entry name" value="Nod_factor_ABC_transporter"/>
</dbReference>
<name>A0A7Y0PP03_9BACI</name>
<protein>
    <submittedName>
        <fullName evidence="7">ABC transporter permease</fullName>
    </submittedName>
</protein>
<feature type="transmembrane region" description="Helical" evidence="5">
    <location>
        <begin position="21"/>
        <end position="40"/>
    </location>
</feature>
<evidence type="ECO:0000313" key="8">
    <source>
        <dbReference type="Proteomes" id="UP000588491"/>
    </source>
</evidence>
<comment type="subcellular location">
    <subcellularLocation>
        <location evidence="1">Membrane</location>
        <topology evidence="1">Multi-pass membrane protein</topology>
    </subcellularLocation>
</comment>
<evidence type="ECO:0000313" key="7">
    <source>
        <dbReference type="EMBL" id="NMO79653.1"/>
    </source>
</evidence>
<accession>A0A7Y0PP03</accession>
<sequence>MKCFWMQSKVEIIRMLRNKYYIFWSLLVPVLFYFLFTNIFTAPRDDEALWNLHYLMSMTTFSIMGSSIMTLGIKIVQEKAEGWTIYLQITPLSQFVYYGAKMIAQTVIHLFSILVIFTAGILINNVSLTFSQWMLCGLWILFGSLPFLALGTIIGTIKKVETASGISNLIYMTMAITGGMWMPIEVFPSFMQQVAKWVPSYHFANGAWEIIRNQSPSFFNYLMIIGYLLLFMVLSTYIGKKREAV</sequence>
<evidence type="ECO:0000256" key="5">
    <source>
        <dbReference type="SAM" id="Phobius"/>
    </source>
</evidence>
<keyword evidence="2 5" id="KW-0812">Transmembrane</keyword>
<dbReference type="Pfam" id="PF12698">
    <property type="entry name" value="ABC2_membrane_3"/>
    <property type="match status" value="1"/>
</dbReference>